<dbReference type="Pfam" id="PF06013">
    <property type="entry name" value="WXG100"/>
    <property type="match status" value="1"/>
</dbReference>
<name>A0A917RBL1_9NOCA</name>
<dbReference type="RefSeq" id="WP_062997144.1">
    <property type="nucleotide sequence ID" value="NZ_BMMH01000002.1"/>
</dbReference>
<comment type="similarity">
    <text evidence="1">Belongs to the WXG100 family.</text>
</comment>
<dbReference type="Gene3D" id="1.10.287.1060">
    <property type="entry name" value="ESAT-6-like"/>
    <property type="match status" value="1"/>
</dbReference>
<dbReference type="EMBL" id="BMMH01000002">
    <property type="protein sequence ID" value="GGK98690.1"/>
    <property type="molecule type" value="Genomic_DNA"/>
</dbReference>
<evidence type="ECO:0000256" key="1">
    <source>
        <dbReference type="RuleBase" id="RU362001"/>
    </source>
</evidence>
<dbReference type="InterPro" id="IPR010310">
    <property type="entry name" value="T7SS_ESAT-6-like"/>
</dbReference>
<dbReference type="Proteomes" id="UP000638263">
    <property type="component" value="Unassembled WGS sequence"/>
</dbReference>
<dbReference type="InterPro" id="IPR036689">
    <property type="entry name" value="ESAT-6-like_sf"/>
</dbReference>
<keyword evidence="3" id="KW-1185">Reference proteome</keyword>
<reference evidence="2" key="2">
    <citation type="submission" date="2020-09" db="EMBL/GenBank/DDBJ databases">
        <authorList>
            <person name="Sun Q."/>
            <person name="Zhou Y."/>
        </authorList>
    </citation>
    <scope>NUCLEOTIDE SEQUENCE</scope>
    <source>
        <strain evidence="2">CGMCC 4.3508</strain>
    </source>
</reference>
<proteinExistence type="inferred from homology"/>
<protein>
    <recommendedName>
        <fullName evidence="1">ESAT-6-like protein</fullName>
    </recommendedName>
</protein>
<gene>
    <name evidence="2" type="ORF">GCM10011588_11580</name>
</gene>
<dbReference type="NCBIfam" id="TIGR03930">
    <property type="entry name" value="WXG100_ESAT6"/>
    <property type="match status" value="1"/>
</dbReference>
<organism evidence="2 3">
    <name type="scientific">Nocardia jinanensis</name>
    <dbReference type="NCBI Taxonomy" id="382504"/>
    <lineage>
        <taxon>Bacteria</taxon>
        <taxon>Bacillati</taxon>
        <taxon>Actinomycetota</taxon>
        <taxon>Actinomycetes</taxon>
        <taxon>Mycobacteriales</taxon>
        <taxon>Nocardiaceae</taxon>
        <taxon>Nocardia</taxon>
    </lineage>
</organism>
<evidence type="ECO:0000313" key="2">
    <source>
        <dbReference type="EMBL" id="GGK98690.1"/>
    </source>
</evidence>
<accession>A0A917RBL1</accession>
<dbReference type="SUPFAM" id="SSF140453">
    <property type="entry name" value="EsxAB dimer-like"/>
    <property type="match status" value="1"/>
</dbReference>
<dbReference type="AlphaFoldDB" id="A0A917RBL1"/>
<reference evidence="2" key="1">
    <citation type="journal article" date="2014" name="Int. J. Syst. Evol. Microbiol.">
        <title>Complete genome sequence of Corynebacterium casei LMG S-19264T (=DSM 44701T), isolated from a smear-ripened cheese.</title>
        <authorList>
            <consortium name="US DOE Joint Genome Institute (JGI-PGF)"/>
            <person name="Walter F."/>
            <person name="Albersmeier A."/>
            <person name="Kalinowski J."/>
            <person name="Ruckert C."/>
        </authorList>
    </citation>
    <scope>NUCLEOTIDE SEQUENCE</scope>
    <source>
        <strain evidence="2">CGMCC 4.3508</strain>
    </source>
</reference>
<sequence length="101" mass="10587">MSLTNLEIGSGEYGVDEGGIDNVVGRLEDAISTLRTSINQIDQSVQAVASGWQGQAHREFNGAADTWSQEVAALNTKLDLFSDAVSSGKTTIVTADSEGLV</sequence>
<comment type="caution">
    <text evidence="2">The sequence shown here is derived from an EMBL/GenBank/DDBJ whole genome shotgun (WGS) entry which is preliminary data.</text>
</comment>
<evidence type="ECO:0000313" key="3">
    <source>
        <dbReference type="Proteomes" id="UP000638263"/>
    </source>
</evidence>